<dbReference type="InterPro" id="IPR006099">
    <property type="entry name" value="MeMalonylCoA_mutase_a/b_cat"/>
</dbReference>
<dbReference type="GO" id="GO:0019678">
    <property type="term" value="P:propionate metabolic process, methylmalonyl pathway"/>
    <property type="evidence" value="ECO:0007669"/>
    <property type="project" value="TreeGrafter"/>
</dbReference>
<dbReference type="Gene3D" id="3.40.50.280">
    <property type="entry name" value="Cobalamin-binding domain"/>
    <property type="match status" value="1"/>
</dbReference>
<dbReference type="GO" id="GO:0031419">
    <property type="term" value="F:cobalamin binding"/>
    <property type="evidence" value="ECO:0007669"/>
    <property type="project" value="UniProtKB-KW"/>
</dbReference>
<dbReference type="GO" id="GO:0005737">
    <property type="term" value="C:cytoplasm"/>
    <property type="evidence" value="ECO:0007669"/>
    <property type="project" value="TreeGrafter"/>
</dbReference>
<gene>
    <name evidence="4" type="ORF">GIS00_09650</name>
</gene>
<dbReference type="GO" id="GO:0004494">
    <property type="term" value="F:methylmalonyl-CoA mutase activity"/>
    <property type="evidence" value="ECO:0007669"/>
    <property type="project" value="UniProtKB-EC"/>
</dbReference>
<evidence type="ECO:0000259" key="3">
    <source>
        <dbReference type="Pfam" id="PF01642"/>
    </source>
</evidence>
<comment type="subunit">
    <text evidence="1">Heterodimer of an alpha and a beta chain.</text>
</comment>
<dbReference type="SUPFAM" id="SSF51703">
    <property type="entry name" value="Cobalamin (vitamin B12)-dependent enzymes"/>
    <property type="match status" value="1"/>
</dbReference>
<dbReference type="Proteomes" id="UP000460221">
    <property type="component" value="Unassembled WGS sequence"/>
</dbReference>
<dbReference type="Gene3D" id="3.20.20.240">
    <property type="entry name" value="Methylmalonyl-CoA mutase"/>
    <property type="match status" value="1"/>
</dbReference>
<dbReference type="PANTHER" id="PTHR48101">
    <property type="entry name" value="METHYLMALONYL-COA MUTASE, MITOCHONDRIAL-RELATED"/>
    <property type="match status" value="1"/>
</dbReference>
<dbReference type="PANTHER" id="PTHR48101:SF4">
    <property type="entry name" value="METHYLMALONYL-COA MUTASE, MITOCHONDRIAL"/>
    <property type="match status" value="1"/>
</dbReference>
<proteinExistence type="predicted"/>
<feature type="region of interest" description="Disordered" evidence="2">
    <location>
        <begin position="1"/>
        <end position="21"/>
    </location>
</feature>
<sequence length="608" mass="62184">MTARLDPAAPDAAAGADRETRWQEAAAGVLRKAGRDVPDAAAAPAMLSKRTLEGLQVPALGTPELLESLPEQGAPGASPYTRGPGPRPDGWDVRAAVLETDPATAAAVVLEELTGGATSLLLPVGIDALPASGLADVLDGVYLDLAAVVLQPTGPALPAARALADLAAAKGVTLHPASGLGADPIGHAVRAGATAPEATESAELAEIAELAAGLGITAFVVDGSAAHDAGAGDAAELGWALAAAVQLLRDLEAAGRPAATVLPLLEFRFAATDEQFPTIAKFRAARLLWDRVLELSGADGRPAQRQHAVTSWPMTTRYDPYTNLLRTTVACFAAGVGGADAVTVRPFDVAVGLPESLGRRTARNISHLLLGESHVAATADPAGGAPAVEALTWELAEAAWTEFDAIEEAGGACAALADGSVRARWAATVAERTKRLATRKQPITGVSEFPQTAETLPVRRPLPSVPGERWAQLYEALRDEPVGHVQLATMGTAAAHTARTTFLSNALAAGGIPVTTTGDLASAEGVADRLDGAQVVCLAGTDKDYADWGPGLIEALRAAGVGRVLLAGRPSDELAPLVDDSLAVGQDLPSFLARTRAALQLQTTGADR</sequence>
<protein>
    <submittedName>
        <fullName evidence="4">Methylmalonyl-CoA mutase</fullName>
    </submittedName>
</protein>
<dbReference type="EMBL" id="WLYK01000002">
    <property type="protein sequence ID" value="MTD14209.1"/>
    <property type="molecule type" value="Genomic_DNA"/>
</dbReference>
<name>A0A7K1FLE6_9ACTN</name>
<dbReference type="Pfam" id="PF01642">
    <property type="entry name" value="MM_CoA_mutase"/>
    <property type="match status" value="1"/>
</dbReference>
<keyword evidence="5" id="KW-1185">Reference proteome</keyword>
<evidence type="ECO:0000313" key="5">
    <source>
        <dbReference type="Proteomes" id="UP000460221"/>
    </source>
</evidence>
<dbReference type="AlphaFoldDB" id="A0A7K1FLE6"/>
<comment type="caution">
    <text evidence="4">The sequence shown here is derived from an EMBL/GenBank/DDBJ whole genome shotgun (WGS) entry which is preliminary data.</text>
</comment>
<dbReference type="RefSeq" id="WP_154768213.1">
    <property type="nucleotide sequence ID" value="NZ_WLYK01000002.1"/>
</dbReference>
<feature type="domain" description="Methylmalonyl-CoA mutase alpha/beta chain catalytic" evidence="3">
    <location>
        <begin position="133"/>
        <end position="506"/>
    </location>
</feature>
<evidence type="ECO:0000256" key="2">
    <source>
        <dbReference type="SAM" id="MobiDB-lite"/>
    </source>
</evidence>
<reference evidence="4 5" key="1">
    <citation type="submission" date="2019-11" db="EMBL/GenBank/DDBJ databases">
        <authorList>
            <person name="Jiang L.-Q."/>
        </authorList>
    </citation>
    <scope>NUCLEOTIDE SEQUENCE [LARGE SCALE GENOMIC DNA]</scope>
    <source>
        <strain evidence="4 5">YIM 132087</strain>
    </source>
</reference>
<dbReference type="InterPro" id="IPR016176">
    <property type="entry name" value="Cbl-dep_enz_cat"/>
</dbReference>
<evidence type="ECO:0000256" key="1">
    <source>
        <dbReference type="ARBA" id="ARBA00011870"/>
    </source>
</evidence>
<feature type="region of interest" description="Disordered" evidence="2">
    <location>
        <begin position="67"/>
        <end position="91"/>
    </location>
</feature>
<evidence type="ECO:0000313" key="4">
    <source>
        <dbReference type="EMBL" id="MTD14209.1"/>
    </source>
</evidence>
<accession>A0A7K1FLE6</accession>
<feature type="compositionally biased region" description="Low complexity" evidence="2">
    <location>
        <begin position="1"/>
        <end position="15"/>
    </location>
</feature>
<organism evidence="4 5">
    <name type="scientific">Nakamurella alba</name>
    <dbReference type="NCBI Taxonomy" id="2665158"/>
    <lineage>
        <taxon>Bacteria</taxon>
        <taxon>Bacillati</taxon>
        <taxon>Actinomycetota</taxon>
        <taxon>Actinomycetes</taxon>
        <taxon>Nakamurellales</taxon>
        <taxon>Nakamurellaceae</taxon>
        <taxon>Nakamurella</taxon>
    </lineage>
</organism>